<organism evidence="2 3">
    <name type="scientific">Nocardioides daphniae</name>
    <dbReference type="NCBI Taxonomy" id="402297"/>
    <lineage>
        <taxon>Bacteria</taxon>
        <taxon>Bacillati</taxon>
        <taxon>Actinomycetota</taxon>
        <taxon>Actinomycetes</taxon>
        <taxon>Propionibacteriales</taxon>
        <taxon>Nocardioidaceae</taxon>
        <taxon>Nocardioides</taxon>
    </lineage>
</organism>
<dbReference type="PANTHER" id="PTHR43792">
    <property type="entry name" value="GNAT FAMILY, PUTATIVE (AFU_ORTHOLOGUE AFUA_3G00765)-RELATED-RELATED"/>
    <property type="match status" value="1"/>
</dbReference>
<sequence>MSARLTAAGRPTYAVPVTTLETPRLRLTPVTSDDVPFFAELWQDPEVMAHLGGVRDPERIVPLVAEAVEQWRTHGLGRWVVRLAAQSIGTIKLAHVMRGRSEIEIGYALLPGHEGRGYATEACECVLNFALQDRSFPSVVALARDGNDSSLAVLDRLGFVREGSFEHPLGPHMLFRVTRPRWLDRT</sequence>
<accession>A0A4P7UGN1</accession>
<evidence type="ECO:0000313" key="3">
    <source>
        <dbReference type="Proteomes" id="UP000297025"/>
    </source>
</evidence>
<dbReference type="Gene3D" id="3.40.630.30">
    <property type="match status" value="1"/>
</dbReference>
<dbReference type="EMBL" id="CP038462">
    <property type="protein sequence ID" value="QCC78515.1"/>
    <property type="molecule type" value="Genomic_DNA"/>
</dbReference>
<keyword evidence="2" id="KW-0808">Transferase</keyword>
<gene>
    <name evidence="2" type="ORF">E2C04_17275</name>
</gene>
<dbReference type="InterPro" id="IPR000182">
    <property type="entry name" value="GNAT_dom"/>
</dbReference>
<dbReference type="SUPFAM" id="SSF55729">
    <property type="entry name" value="Acyl-CoA N-acyltransferases (Nat)"/>
    <property type="match status" value="1"/>
</dbReference>
<reference evidence="2 3" key="1">
    <citation type="journal article" date="2008" name="Int. J. Syst. Evol. Microbiol.">
        <title>Nocardioides daphniae sp. nov., isolated from Daphnia cucullata (Crustacea: Cladocera).</title>
        <authorList>
            <person name="Toth E.M."/>
            <person name="Keki Z."/>
            <person name="Homonnay Z.G."/>
            <person name="Borsodi A.K."/>
            <person name="Marialigeti K."/>
            <person name="Schumann P."/>
        </authorList>
    </citation>
    <scope>NUCLEOTIDE SEQUENCE [LARGE SCALE GENOMIC DNA]</scope>
    <source>
        <strain evidence="2 3">JCM 16608</strain>
    </source>
</reference>
<dbReference type="InterPro" id="IPR051531">
    <property type="entry name" value="N-acetyltransferase"/>
</dbReference>
<feature type="domain" description="N-acetyltransferase" evidence="1">
    <location>
        <begin position="25"/>
        <end position="180"/>
    </location>
</feature>
<name>A0A4P7UGN1_9ACTN</name>
<proteinExistence type="predicted"/>
<evidence type="ECO:0000259" key="1">
    <source>
        <dbReference type="PROSITE" id="PS51186"/>
    </source>
</evidence>
<dbReference type="KEGG" id="ndp:E2C04_17275"/>
<dbReference type="Pfam" id="PF13302">
    <property type="entry name" value="Acetyltransf_3"/>
    <property type="match status" value="1"/>
</dbReference>
<dbReference type="PANTHER" id="PTHR43792:SF1">
    <property type="entry name" value="N-ACETYLTRANSFERASE DOMAIN-CONTAINING PROTEIN"/>
    <property type="match status" value="1"/>
</dbReference>
<dbReference type="Proteomes" id="UP000297025">
    <property type="component" value="Chromosome"/>
</dbReference>
<protein>
    <submittedName>
        <fullName evidence="2">N-acetyltransferase</fullName>
    </submittedName>
</protein>
<dbReference type="AlphaFoldDB" id="A0A4P7UGN1"/>
<evidence type="ECO:0000313" key="2">
    <source>
        <dbReference type="EMBL" id="QCC78515.1"/>
    </source>
</evidence>
<dbReference type="GO" id="GO:0016747">
    <property type="term" value="F:acyltransferase activity, transferring groups other than amino-acyl groups"/>
    <property type="evidence" value="ECO:0007669"/>
    <property type="project" value="InterPro"/>
</dbReference>
<dbReference type="PROSITE" id="PS51186">
    <property type="entry name" value="GNAT"/>
    <property type="match status" value="1"/>
</dbReference>
<dbReference type="InterPro" id="IPR016181">
    <property type="entry name" value="Acyl_CoA_acyltransferase"/>
</dbReference>